<dbReference type="InterPro" id="IPR013486">
    <property type="entry name" value="SpoIID/LytB"/>
</dbReference>
<evidence type="ECO:0000259" key="3">
    <source>
        <dbReference type="Pfam" id="PF08486"/>
    </source>
</evidence>
<dbReference type="PROSITE" id="PS51257">
    <property type="entry name" value="PROKAR_LIPOPROTEIN"/>
    <property type="match status" value="1"/>
</dbReference>
<name>A0A8J8MD96_9FIRM</name>
<dbReference type="AlphaFoldDB" id="A0A8J8MD96"/>
<evidence type="ECO:0000313" key="4">
    <source>
        <dbReference type="EMBL" id="QUH30709.1"/>
    </source>
</evidence>
<dbReference type="EMBL" id="CP058561">
    <property type="protein sequence ID" value="QUH30709.1"/>
    <property type="molecule type" value="Genomic_DNA"/>
</dbReference>
<feature type="chain" id="PRO_5039126654" evidence="2">
    <location>
        <begin position="22"/>
        <end position="825"/>
    </location>
</feature>
<protein>
    <submittedName>
        <fullName evidence="4">SpoIID/LytB domain-containing protein</fullName>
    </submittedName>
</protein>
<feature type="region of interest" description="Disordered" evidence="1">
    <location>
        <begin position="31"/>
        <end position="61"/>
    </location>
</feature>
<dbReference type="RefSeq" id="WP_212690846.1">
    <property type="nucleotide sequence ID" value="NZ_CP058561.1"/>
</dbReference>
<keyword evidence="2" id="KW-0732">Signal</keyword>
<proteinExistence type="predicted"/>
<organism evidence="4 5">
    <name type="scientific">Vallitalea guaymasensis</name>
    <dbReference type="NCBI Taxonomy" id="1185412"/>
    <lineage>
        <taxon>Bacteria</taxon>
        <taxon>Bacillati</taxon>
        <taxon>Bacillota</taxon>
        <taxon>Clostridia</taxon>
        <taxon>Lachnospirales</taxon>
        <taxon>Vallitaleaceae</taxon>
        <taxon>Vallitalea</taxon>
    </lineage>
</organism>
<dbReference type="InterPro" id="IPR051922">
    <property type="entry name" value="Bact_Sporulation_Assoc"/>
</dbReference>
<reference evidence="4 5" key="1">
    <citation type="submission" date="2020-07" db="EMBL/GenBank/DDBJ databases">
        <title>Vallitalea guaymasensis genome.</title>
        <authorList>
            <person name="Postec A."/>
        </authorList>
    </citation>
    <scope>NUCLEOTIDE SEQUENCE [LARGE SCALE GENOMIC DNA]</scope>
    <source>
        <strain evidence="4 5">Ra1766G1</strain>
    </source>
</reference>
<feature type="compositionally biased region" description="Polar residues" evidence="1">
    <location>
        <begin position="31"/>
        <end position="47"/>
    </location>
</feature>
<dbReference type="GO" id="GO:0030288">
    <property type="term" value="C:outer membrane-bounded periplasmic space"/>
    <property type="evidence" value="ECO:0007669"/>
    <property type="project" value="TreeGrafter"/>
</dbReference>
<feature type="signal peptide" evidence="2">
    <location>
        <begin position="1"/>
        <end position="21"/>
    </location>
</feature>
<dbReference type="NCBIfam" id="TIGR02669">
    <property type="entry name" value="SpoIID_LytB"/>
    <property type="match status" value="1"/>
</dbReference>
<dbReference type="PANTHER" id="PTHR30032:SF4">
    <property type="entry name" value="AMIDASE ENHANCER"/>
    <property type="match status" value="1"/>
</dbReference>
<dbReference type="Pfam" id="PF08486">
    <property type="entry name" value="SpoIID"/>
    <property type="match status" value="1"/>
</dbReference>
<gene>
    <name evidence="4" type="ORF">HYG85_18010</name>
</gene>
<evidence type="ECO:0000256" key="1">
    <source>
        <dbReference type="SAM" id="MobiDB-lite"/>
    </source>
</evidence>
<keyword evidence="5" id="KW-1185">Reference proteome</keyword>
<evidence type="ECO:0000313" key="5">
    <source>
        <dbReference type="Proteomes" id="UP000677305"/>
    </source>
</evidence>
<dbReference type="InterPro" id="IPR013693">
    <property type="entry name" value="SpoIID/LytB_N"/>
</dbReference>
<evidence type="ECO:0000256" key="2">
    <source>
        <dbReference type="SAM" id="SignalP"/>
    </source>
</evidence>
<accession>A0A8J8MD96</accession>
<sequence>MKYSKILGATLLIIIMLCACTKTKDTVEDNTISNSTQVENNTDNDSVTPKGDNEDDNNEPPIIIKSDMIVTRAVAAKMISLANFDKRTIEISDREIEFEDTTPENWFDKYINMVVINKWMLGGSKTFNPLRPLTINELQTISERFGINLDRLHVEMTNKDEAVSYEDFMTFFEVLCDKNKDEGGIRTKKLTVFATPANSASLNSWQMATNYGMYTFEGLTLDRYLDKEIEVIIRDREIVAVKRVINETPKLTNAYIEKIDGNIATVFMGGISRELTINHDKYKQKNDVIGDIIIDKGHITGILLKEQKVAGKVMLMSSEKVDLDELGTYSLTDDAKIYSTVSGIRWKSINNIIVGYDSTDFVVDDNGLVCAAIIRDKVDIKDIRVLISTDKFKSKYHKNVSITATTDYIIEYGDNKKQSKAGEIININDNYFESNDRIYVKALDNGKITINSIKRGNDFNPSYRGVIEVAKEKEGYLIVNEVPVEEYLYAVVPSEMPTSYGIEASKTQAVCARSYAYTQFYSNSYCKYGAHVIDSVSSQVYNNASENETSIKAVNETSKMGLTFNGNVVSANFFSTSCGFTASSGEVWPHYSNTEFPTTSPKYLRAKPQFDGETKYDNLEDEELFREFILDDKVDGYDKKFAYYRWSVELTKEHIEACINSTIGNQYKKQPKLIKTLDENKIFRSRPIDSIGTLKDIGIYKRGKGGNITEMIIEGSEGIVKVATEYNIRLLVSPVSYIEGKETVPVILQNKSEKIVEKLMPSAFYIMDKEYDKDGNLVKVIFRGGGYGHGVGMSQNGVKGMVDKGHDFKKILNHYYEGTQVKEIY</sequence>
<dbReference type="GO" id="GO:0030435">
    <property type="term" value="P:sporulation resulting in formation of a cellular spore"/>
    <property type="evidence" value="ECO:0007669"/>
    <property type="project" value="InterPro"/>
</dbReference>
<dbReference type="Proteomes" id="UP000677305">
    <property type="component" value="Chromosome"/>
</dbReference>
<feature type="domain" description="Sporulation stage II protein D amidase enhancer LytB N-terminal" evidence="3">
    <location>
        <begin position="473"/>
        <end position="564"/>
    </location>
</feature>
<dbReference type="PANTHER" id="PTHR30032">
    <property type="entry name" value="N-ACETYLMURAMOYL-L-ALANINE AMIDASE-RELATED"/>
    <property type="match status" value="1"/>
</dbReference>
<dbReference type="KEGG" id="vgu:HYG85_18010"/>